<protein>
    <recommendedName>
        <fullName evidence="4">DUF4345 domain-containing protein</fullName>
    </recommendedName>
</protein>
<evidence type="ECO:0000256" key="1">
    <source>
        <dbReference type="SAM" id="Phobius"/>
    </source>
</evidence>
<keyword evidence="1" id="KW-1133">Transmembrane helix</keyword>
<keyword evidence="1" id="KW-0812">Transmembrane</keyword>
<name>G7H7Q2_9ACTN</name>
<gene>
    <name evidence="2" type="ORF">GOARA_090_00090</name>
</gene>
<feature type="transmembrane region" description="Helical" evidence="1">
    <location>
        <begin position="45"/>
        <end position="63"/>
    </location>
</feature>
<feature type="transmembrane region" description="Helical" evidence="1">
    <location>
        <begin position="99"/>
        <end position="119"/>
    </location>
</feature>
<reference evidence="2 3" key="1">
    <citation type="submission" date="2011-11" db="EMBL/GenBank/DDBJ databases">
        <title>Whole genome shotgun sequence of Gordonia araii NBRC 100433.</title>
        <authorList>
            <person name="Yoshida Y."/>
            <person name="Hosoyama A."/>
            <person name="Tsuchikane K."/>
            <person name="Katsumata H."/>
            <person name="Yamazaki S."/>
            <person name="Fujita N."/>
        </authorList>
    </citation>
    <scope>NUCLEOTIDE SEQUENCE [LARGE SCALE GENOMIC DNA]</scope>
    <source>
        <strain evidence="2 3">NBRC 100433</strain>
    </source>
</reference>
<dbReference type="Pfam" id="PF14248">
    <property type="entry name" value="DUF4345"/>
    <property type="match status" value="1"/>
</dbReference>
<organism evidence="2 3">
    <name type="scientific">Gordonia araii NBRC 100433</name>
    <dbReference type="NCBI Taxonomy" id="1073574"/>
    <lineage>
        <taxon>Bacteria</taxon>
        <taxon>Bacillati</taxon>
        <taxon>Actinomycetota</taxon>
        <taxon>Actinomycetes</taxon>
        <taxon>Mycobacteriales</taxon>
        <taxon>Gordoniaceae</taxon>
        <taxon>Gordonia</taxon>
    </lineage>
</organism>
<dbReference type="Proteomes" id="UP000035088">
    <property type="component" value="Unassembled WGS sequence"/>
</dbReference>
<comment type="caution">
    <text evidence="2">The sequence shown here is derived from an EMBL/GenBank/DDBJ whole genome shotgun (WGS) entry which is preliminary data.</text>
</comment>
<feature type="transmembrane region" description="Helical" evidence="1">
    <location>
        <begin position="75"/>
        <end position="93"/>
    </location>
</feature>
<keyword evidence="3" id="KW-1185">Reference proteome</keyword>
<sequence>MLKALQIWLVIFGATCALIGAAHFFGGQWTYIGGGEVNATMDSELRFYSLLFVAFGFTAIWAARDIRGRAKVIDVLSAVLILGGLGRLLAWAASGAPHAFFVAMIPVEILVGLAQLVAVRAVTREPQPGVPSSR</sequence>
<dbReference type="EMBL" id="BAEE01000090">
    <property type="protein sequence ID" value="GAB11877.1"/>
    <property type="molecule type" value="Genomic_DNA"/>
</dbReference>
<dbReference type="OrthoDB" id="3829850at2"/>
<feature type="transmembrane region" description="Helical" evidence="1">
    <location>
        <begin position="7"/>
        <end position="25"/>
    </location>
</feature>
<evidence type="ECO:0000313" key="3">
    <source>
        <dbReference type="Proteomes" id="UP000035088"/>
    </source>
</evidence>
<evidence type="ECO:0000313" key="2">
    <source>
        <dbReference type="EMBL" id="GAB11877.1"/>
    </source>
</evidence>
<proteinExistence type="predicted"/>
<keyword evidence="1" id="KW-0472">Membrane</keyword>
<accession>G7H7Q2</accession>
<dbReference type="RefSeq" id="WP_007323951.1">
    <property type="nucleotide sequence ID" value="NZ_BAEE01000090.1"/>
</dbReference>
<dbReference type="InterPro" id="IPR025597">
    <property type="entry name" value="DUF4345"/>
</dbReference>
<evidence type="ECO:0008006" key="4">
    <source>
        <dbReference type="Google" id="ProtNLM"/>
    </source>
</evidence>
<dbReference type="AlphaFoldDB" id="G7H7Q2"/>